<dbReference type="InterPro" id="IPR011576">
    <property type="entry name" value="Pyridox_Oxase_N"/>
</dbReference>
<dbReference type="InterPro" id="IPR012349">
    <property type="entry name" value="Split_barrel_FMN-bd"/>
</dbReference>
<organism evidence="3 4">
    <name type="scientific">Phyllobacterium myrsinacearum</name>
    <dbReference type="NCBI Taxonomy" id="28101"/>
    <lineage>
        <taxon>Bacteria</taxon>
        <taxon>Pseudomonadati</taxon>
        <taxon>Pseudomonadota</taxon>
        <taxon>Alphaproteobacteria</taxon>
        <taxon>Hyphomicrobiales</taxon>
        <taxon>Phyllobacteriaceae</taxon>
        <taxon>Phyllobacterium</taxon>
    </lineage>
</organism>
<dbReference type="PANTHER" id="PTHR13343:SF17">
    <property type="entry name" value="CELLULAR REPRESSOR OF E1A-STIMULATED GENES, ISOFORM A"/>
    <property type="match status" value="1"/>
</dbReference>
<accession>A0A839ETC0</accession>
<gene>
    <name evidence="3" type="ORF">FHW16_004339</name>
</gene>
<evidence type="ECO:0000313" key="3">
    <source>
        <dbReference type="EMBL" id="MBA8880616.1"/>
    </source>
</evidence>
<evidence type="ECO:0000259" key="2">
    <source>
        <dbReference type="Pfam" id="PF10615"/>
    </source>
</evidence>
<dbReference type="Pfam" id="PF10615">
    <property type="entry name" value="DUF2470"/>
    <property type="match status" value="1"/>
</dbReference>
<dbReference type="InterPro" id="IPR019595">
    <property type="entry name" value="DUF2470"/>
</dbReference>
<name>A0A839ETC0_9HYPH</name>
<evidence type="ECO:0000313" key="4">
    <source>
        <dbReference type="Proteomes" id="UP000549052"/>
    </source>
</evidence>
<dbReference type="SUPFAM" id="SSF50475">
    <property type="entry name" value="FMN-binding split barrel"/>
    <property type="match status" value="1"/>
</dbReference>
<reference evidence="3 4" key="1">
    <citation type="submission" date="2020-07" db="EMBL/GenBank/DDBJ databases">
        <title>Genomic Encyclopedia of Type Strains, Phase IV (KMG-V): Genome sequencing to study the core and pangenomes of soil and plant-associated prokaryotes.</title>
        <authorList>
            <person name="Whitman W."/>
        </authorList>
    </citation>
    <scope>NUCLEOTIDE SEQUENCE [LARGE SCALE GENOMIC DNA]</scope>
    <source>
        <strain evidence="3 4">AN3</strain>
    </source>
</reference>
<evidence type="ECO:0008006" key="5">
    <source>
        <dbReference type="Google" id="ProtNLM"/>
    </source>
</evidence>
<protein>
    <recommendedName>
        <fullName evidence="5">Pyridoxamine 5'-phosphate oxidase</fullName>
    </recommendedName>
</protein>
<dbReference type="RefSeq" id="WP_182551247.1">
    <property type="nucleotide sequence ID" value="NZ_JACGXN010000008.1"/>
</dbReference>
<comment type="caution">
    <text evidence="3">The sequence shown here is derived from an EMBL/GenBank/DDBJ whole genome shotgun (WGS) entry which is preliminary data.</text>
</comment>
<dbReference type="PANTHER" id="PTHR13343">
    <property type="entry name" value="CREG1 PROTEIN"/>
    <property type="match status" value="1"/>
</dbReference>
<dbReference type="Pfam" id="PF01243">
    <property type="entry name" value="PNPOx_N"/>
    <property type="match status" value="1"/>
</dbReference>
<proteinExistence type="predicted"/>
<feature type="domain" description="DUF2470" evidence="2">
    <location>
        <begin position="175"/>
        <end position="244"/>
    </location>
</feature>
<sequence length="259" mass="27831">MTDKKDVLRETDAEAIRLAKTLIRTARYAAIATLDPMTGSPIATRVGLSTDHDGAPIILVSGLSAHTPALIADPRCSLLIGDVGKGDPLAHARITVFAEAKEIARETAEHARLEWRYVSHQPKAKLYVGLGDFRFFRLEPTGASLNGGFGKAYQLAADELLSLHPANQELATAEKSAVEHMNGDHADAIALYARFYAKAPDGSWHISGIDAEGFDIADGDDVQRIWFSTPLGSARDMHMSLVRMAGEARTGLGTPSETA</sequence>
<dbReference type="Gene3D" id="3.20.180.10">
    <property type="entry name" value="PNP-oxidase-like"/>
    <property type="match status" value="1"/>
</dbReference>
<dbReference type="EMBL" id="JACGXN010000008">
    <property type="protein sequence ID" value="MBA8880616.1"/>
    <property type="molecule type" value="Genomic_DNA"/>
</dbReference>
<dbReference type="AlphaFoldDB" id="A0A839ETC0"/>
<dbReference type="GO" id="GO:0005737">
    <property type="term" value="C:cytoplasm"/>
    <property type="evidence" value="ECO:0007669"/>
    <property type="project" value="UniProtKB-ARBA"/>
</dbReference>
<dbReference type="Gene3D" id="2.30.110.10">
    <property type="entry name" value="Electron Transport, Fmn-binding Protein, Chain A"/>
    <property type="match status" value="1"/>
</dbReference>
<dbReference type="Proteomes" id="UP000549052">
    <property type="component" value="Unassembled WGS sequence"/>
</dbReference>
<dbReference type="InterPro" id="IPR037119">
    <property type="entry name" value="Haem_oxidase_HugZ-like_sf"/>
</dbReference>
<feature type="domain" description="Pyridoxamine 5'-phosphate oxidase N-terminal" evidence="1">
    <location>
        <begin position="20"/>
        <end position="142"/>
    </location>
</feature>
<evidence type="ECO:0000259" key="1">
    <source>
        <dbReference type="Pfam" id="PF01243"/>
    </source>
</evidence>
<keyword evidence="4" id="KW-1185">Reference proteome</keyword>